<dbReference type="AlphaFoldDB" id="C3J939"/>
<protein>
    <recommendedName>
        <fullName evidence="2">SH3b domain-containing protein</fullName>
    </recommendedName>
</protein>
<evidence type="ECO:0000313" key="4">
    <source>
        <dbReference type="Proteomes" id="UP000004295"/>
    </source>
</evidence>
<evidence type="ECO:0000256" key="1">
    <source>
        <dbReference type="SAM" id="SignalP"/>
    </source>
</evidence>
<accession>C3J939</accession>
<dbReference type="EMBL" id="ACNN01000012">
    <property type="protein sequence ID" value="EEN83185.1"/>
    <property type="molecule type" value="Genomic_DNA"/>
</dbReference>
<dbReference type="GeneID" id="93366339"/>
<reference evidence="3 4" key="1">
    <citation type="submission" date="2009-04" db="EMBL/GenBank/DDBJ databases">
        <authorList>
            <person name="Sebastian Y."/>
            <person name="Madupu R."/>
            <person name="Durkin A.S."/>
            <person name="Torralba M."/>
            <person name="Methe B."/>
            <person name="Sutton G.G."/>
            <person name="Strausberg R.L."/>
            <person name="Nelson K.E."/>
        </authorList>
    </citation>
    <scope>NUCLEOTIDE SEQUENCE [LARGE SCALE GENOMIC DNA]</scope>
    <source>
        <strain evidence="4">ATCC 35406 / BCRC 14492 / JCM 8526 / NCTC 13058 / HG 370</strain>
    </source>
</reference>
<evidence type="ECO:0000313" key="3">
    <source>
        <dbReference type="EMBL" id="EEN83185.1"/>
    </source>
</evidence>
<feature type="domain" description="SH3b" evidence="2">
    <location>
        <begin position="211"/>
        <end position="262"/>
    </location>
</feature>
<dbReference type="InterPro" id="IPR003646">
    <property type="entry name" value="SH3-like_bac-type"/>
</dbReference>
<dbReference type="STRING" id="553175.POREN0001_0979"/>
<dbReference type="Pfam" id="PF08239">
    <property type="entry name" value="SH3_3"/>
    <property type="match status" value="1"/>
</dbReference>
<evidence type="ECO:0000259" key="2">
    <source>
        <dbReference type="Pfam" id="PF08239"/>
    </source>
</evidence>
<feature type="signal peptide" evidence="1">
    <location>
        <begin position="1"/>
        <end position="22"/>
    </location>
</feature>
<organism evidence="3 4">
    <name type="scientific">Porphyromonas endodontalis (strain ATCC 35406 / DSM 24491 / JCM 8526 / CCUG 16442 / BCRC 14492 / NCTC 13058 / HG 370)</name>
    <name type="common">Bacteroides endodontalis</name>
    <dbReference type="NCBI Taxonomy" id="553175"/>
    <lineage>
        <taxon>Bacteria</taxon>
        <taxon>Pseudomonadati</taxon>
        <taxon>Bacteroidota</taxon>
        <taxon>Bacteroidia</taxon>
        <taxon>Bacteroidales</taxon>
        <taxon>Porphyromonadaceae</taxon>
        <taxon>Porphyromonas</taxon>
    </lineage>
</organism>
<proteinExistence type="predicted"/>
<feature type="chain" id="PRO_5002927974" description="SH3b domain-containing protein" evidence="1">
    <location>
        <begin position="23"/>
        <end position="271"/>
    </location>
</feature>
<comment type="caution">
    <text evidence="3">The sequence shown here is derived from an EMBL/GenBank/DDBJ whole genome shotgun (WGS) entry which is preliminary data.</text>
</comment>
<gene>
    <name evidence="3" type="ORF">POREN0001_0979</name>
</gene>
<dbReference type="RefSeq" id="WP_004332783.1">
    <property type="nucleotide sequence ID" value="NZ_ACNN01000012.1"/>
</dbReference>
<sequence length="271" mass="31153">MKLKRILLALLCLFSGVSTGFAQDLPAVCYVYRIGEINVVLYYDAEHREPFDVHLEYPENFTDTLFCTTFDKQRARYEFKSKQTDSFATLPASSEKDPQQLELTLTIKGKTRKLLLDNFENTLFVYVYDETKGDTNIRNAPKGTVVHKLDKDGSHMLNLGNNKDGWWRICGNFVASYGEVYEGELPIRQDGESWIHYSVVAVGTRNYGEQTLKLREQPSGQARAVYTFSKEITLRPLDKRGEWVKVQTLDKKHQGWIEEEWLCGNALTTCP</sequence>
<dbReference type="Proteomes" id="UP000004295">
    <property type="component" value="Unassembled WGS sequence"/>
</dbReference>
<keyword evidence="4" id="KW-1185">Reference proteome</keyword>
<name>C3J939_POREA</name>
<keyword evidence="1" id="KW-0732">Signal</keyword>
<dbReference type="Gene3D" id="2.30.30.40">
    <property type="entry name" value="SH3 Domains"/>
    <property type="match status" value="1"/>
</dbReference>